<dbReference type="Proteomes" id="UP001152607">
    <property type="component" value="Unassembled WGS sequence"/>
</dbReference>
<dbReference type="AlphaFoldDB" id="A0A9W4UGE4"/>
<accession>A0A9W4UGE4</accession>
<gene>
    <name evidence="1" type="ORF">PDIGIT_LOCUS7288</name>
</gene>
<name>A0A9W4UGE4_9PLEO</name>
<protein>
    <submittedName>
        <fullName evidence="1">Uncharacterized protein</fullName>
    </submittedName>
</protein>
<reference evidence="1" key="1">
    <citation type="submission" date="2023-01" db="EMBL/GenBank/DDBJ databases">
        <authorList>
            <person name="Van Ghelder C."/>
            <person name="Rancurel C."/>
        </authorList>
    </citation>
    <scope>NUCLEOTIDE SEQUENCE</scope>
    <source>
        <strain evidence="1">CNCM I-4278</strain>
    </source>
</reference>
<comment type="caution">
    <text evidence="1">The sequence shown here is derived from an EMBL/GenBank/DDBJ whole genome shotgun (WGS) entry which is preliminary data.</text>
</comment>
<evidence type="ECO:0000313" key="1">
    <source>
        <dbReference type="EMBL" id="CAI6334232.1"/>
    </source>
</evidence>
<proteinExistence type="predicted"/>
<sequence length="347" mass="38287">MDQPTEITKRDLISALPDELLLLTIENLKFNNGETIRTLARTDPHLAHLIRTYERSITKSVLRNELPHAQYDFPPTVDPLSKDDPSPKDAETRLTYTWLRYCIDRYDTIDDIMALLTARANCVAIARHNMPLVYSGMLLLYRLSTLSSTASKLAFLTSLPQDPLTAIYLAIHTSLESAQYFDTASYTATSCVDAEPQPSLLHYSRYGVDMAAPMLSYRADMMLAFREAALALDPDFILATLRNDPGAQLNLLNVYHDVAAPRDWAPEDLALLNVAPVVTAGPVSEGGGKSVLWDTLVSRLAGLMGCEGKEVESCVVERVKWVAGNGLAWLGVLERYGVVGGVDVDAR</sequence>
<dbReference type="EMBL" id="CAOQHR010000004">
    <property type="protein sequence ID" value="CAI6334232.1"/>
    <property type="molecule type" value="Genomic_DNA"/>
</dbReference>
<organism evidence="1 2">
    <name type="scientific">Periconia digitata</name>
    <dbReference type="NCBI Taxonomy" id="1303443"/>
    <lineage>
        <taxon>Eukaryota</taxon>
        <taxon>Fungi</taxon>
        <taxon>Dikarya</taxon>
        <taxon>Ascomycota</taxon>
        <taxon>Pezizomycotina</taxon>
        <taxon>Dothideomycetes</taxon>
        <taxon>Pleosporomycetidae</taxon>
        <taxon>Pleosporales</taxon>
        <taxon>Massarineae</taxon>
        <taxon>Periconiaceae</taxon>
        <taxon>Periconia</taxon>
    </lineage>
</organism>
<dbReference type="OrthoDB" id="5372859at2759"/>
<keyword evidence="2" id="KW-1185">Reference proteome</keyword>
<evidence type="ECO:0000313" key="2">
    <source>
        <dbReference type="Proteomes" id="UP001152607"/>
    </source>
</evidence>